<evidence type="ECO:0000256" key="2">
    <source>
        <dbReference type="ARBA" id="ARBA00010942"/>
    </source>
</evidence>
<reference evidence="11" key="1">
    <citation type="submission" date="2023-03" db="EMBL/GenBank/DDBJ databases">
        <title>Andean soil-derived lignocellulolytic bacterial consortium as a source of novel taxa and putative plastic-active enzymes.</title>
        <authorList>
            <person name="Diaz-Garcia L."/>
            <person name="Chuvochina M."/>
            <person name="Feuerriegel G."/>
            <person name="Bunk B."/>
            <person name="Sproer C."/>
            <person name="Streit W.R."/>
            <person name="Rodriguez L.M."/>
            <person name="Overmann J."/>
            <person name="Jimenez D.J."/>
        </authorList>
    </citation>
    <scope>NUCLEOTIDE SEQUENCE</scope>
    <source>
        <strain evidence="11">MAG 26</strain>
    </source>
</reference>
<dbReference type="InterPro" id="IPR027463">
    <property type="entry name" value="AcrB_DN_DC_subdom"/>
</dbReference>
<dbReference type="FunFam" id="3.30.70.1430:FF:000001">
    <property type="entry name" value="Efflux pump membrane transporter"/>
    <property type="match status" value="1"/>
</dbReference>
<dbReference type="SUPFAM" id="SSF82714">
    <property type="entry name" value="Multidrug efflux transporter AcrB TolC docking domain, DN and DC subdomains"/>
    <property type="match status" value="2"/>
</dbReference>
<dbReference type="GO" id="GO:0042910">
    <property type="term" value="F:xenobiotic transmembrane transporter activity"/>
    <property type="evidence" value="ECO:0007669"/>
    <property type="project" value="TreeGrafter"/>
</dbReference>
<evidence type="ECO:0000256" key="6">
    <source>
        <dbReference type="ARBA" id="ARBA00022692"/>
    </source>
</evidence>
<gene>
    <name evidence="11" type="ORF">P0Y56_16425</name>
</gene>
<dbReference type="SUPFAM" id="SSF82866">
    <property type="entry name" value="Multidrug efflux transporter AcrB transmembrane domain"/>
    <property type="match status" value="2"/>
</dbReference>
<evidence type="ECO:0000256" key="5">
    <source>
        <dbReference type="ARBA" id="ARBA00022519"/>
    </source>
</evidence>
<dbReference type="Gene3D" id="3.30.70.1430">
    <property type="entry name" value="Multidrug efflux transporter AcrB pore domain"/>
    <property type="match status" value="2"/>
</dbReference>
<organism evidence="11 12">
    <name type="scientific">Candidatus Andeanibacterium colombiense</name>
    <dbReference type="NCBI Taxonomy" id="3121345"/>
    <lineage>
        <taxon>Bacteria</taxon>
        <taxon>Pseudomonadati</taxon>
        <taxon>Pseudomonadota</taxon>
        <taxon>Alphaproteobacteria</taxon>
        <taxon>Sphingomonadales</taxon>
        <taxon>Sphingomonadaceae</taxon>
        <taxon>Candidatus Andeanibacterium</taxon>
    </lineage>
</organism>
<dbReference type="PRINTS" id="PR00702">
    <property type="entry name" value="ACRIFLAVINRP"/>
</dbReference>
<dbReference type="KEGG" id="acob:P0Y56_16425"/>
<keyword evidence="3 9" id="KW-0813">Transport</keyword>
<feature type="transmembrane region" description="Helical" evidence="9">
    <location>
        <begin position="439"/>
        <end position="459"/>
    </location>
</feature>
<comment type="subcellular location">
    <subcellularLocation>
        <location evidence="1 9">Cell inner membrane</location>
        <topology evidence="1 9">Multi-pass membrane protein</topology>
    </subcellularLocation>
</comment>
<feature type="transmembrane region" description="Helical" evidence="9">
    <location>
        <begin position="341"/>
        <end position="361"/>
    </location>
</feature>
<feature type="transmembrane region" description="Helical" evidence="9">
    <location>
        <begin position="368"/>
        <end position="390"/>
    </location>
</feature>
<feature type="domain" description="SSD" evidence="10">
    <location>
        <begin position="363"/>
        <end position="496"/>
    </location>
</feature>
<keyword evidence="7 9" id="KW-1133">Transmembrane helix</keyword>
<evidence type="ECO:0000256" key="8">
    <source>
        <dbReference type="ARBA" id="ARBA00023136"/>
    </source>
</evidence>
<keyword evidence="6 9" id="KW-0812">Transmembrane</keyword>
<dbReference type="Gene3D" id="1.20.1640.10">
    <property type="entry name" value="Multidrug efflux transporter AcrB transmembrane domain"/>
    <property type="match status" value="2"/>
</dbReference>
<dbReference type="SUPFAM" id="SSF82693">
    <property type="entry name" value="Multidrug efflux transporter AcrB pore domain, PN1, PN2, PC1 and PC2 subdomains"/>
    <property type="match status" value="4"/>
</dbReference>
<feature type="transmembrane region" description="Helical" evidence="9">
    <location>
        <begin position="873"/>
        <end position="893"/>
    </location>
</feature>
<dbReference type="Proteomes" id="UP001218362">
    <property type="component" value="Chromosome"/>
</dbReference>
<dbReference type="AlphaFoldDB" id="A0AAJ6BPN1"/>
<feature type="transmembrane region" description="Helical" evidence="9">
    <location>
        <begin position="471"/>
        <end position="498"/>
    </location>
</feature>
<evidence type="ECO:0000256" key="9">
    <source>
        <dbReference type="RuleBase" id="RU364070"/>
    </source>
</evidence>
<dbReference type="Gene3D" id="3.30.70.1440">
    <property type="entry name" value="Multidrug efflux transporter AcrB pore domain"/>
    <property type="match status" value="1"/>
</dbReference>
<dbReference type="GO" id="GO:0009636">
    <property type="term" value="P:response to toxic substance"/>
    <property type="evidence" value="ECO:0007669"/>
    <property type="project" value="UniProtKB-ARBA"/>
</dbReference>
<accession>A0AAJ6BPN1</accession>
<evidence type="ECO:0000256" key="4">
    <source>
        <dbReference type="ARBA" id="ARBA00022475"/>
    </source>
</evidence>
<sequence length="1063" mass="114269">MRLSRFFIDRPIFAAVIAVLISVVGAICYFVLPVSQYPDIVPPTVTVTATYPGASAETVADTVANPIEQEINGVEGMLYQSSQSTGDGRVVITITFAQGTDLDQAQVLVQNRVAIAEPRLPAEVQRLGIVTKKTSPDFLLIVNLISPDGSLDREYMSNYAQTRIKDQLARLDGVGDVQMFGSRDLSMRVWIDPTRAAAFGLTGTDIVNALRAQNVQVAAGTLGQPPSGGSAFQLNVETQGRFTDAEQFADVVIRTDAEGRQVKVSDVARVELGAEDYGTSAYLGDKDSVIIPMFQRPGSNALGAAEGIKAEMEKLSKDFPAGLEYKIVYNPTEFIAKSVDAVVETLLEAIVLVVLVILVFLQKWRAALIPVLAIPVSLVGTFAVLAAFGYSLNNLSLFGLVLAIGIVVDDAIVVVENVERNIEHGLSPLEAARTSMDEVATALVAIVLVLCAVFVPTLFIGGMSGAFYQQFAVTISAATIISLLLSLTLSPALAAMLLRAHRRNDTDPAWRKVLERAGDAFNRAFEKFGAAYARLTARLIGMPKRMMAAYGGLIALTFASLFWTPTGFIPAQDQGYFFTIIQLPPGSSTARTDAVMKKVAARMLKIPGISNTVMLSGFDGASETRNASSAAAYWVLDDFEKRAKNHQSIDALMDTARKATADIHEAQLLIVKPPLIRGIGSAGGFRMMVEDRDGQGFKALEKASNGLIAKANQTPGFAGVYTFFETGTPRVYANIDREKAELLGVPPERVFETLQVYLGSAFVNDFNLLGRTYRVTAQADEQFRRTPADIANLQTRSDNGAMVPLGAVATFQDKAGPYRVMRYNLAPAVAIDGDTAPGYASGHSLDTMDKLADANLPRGFTHEWTGIAYQQKFAGNTAILVFAMAVLFVFLVLAAQYESLVMPLAIILIVPMCLLAAMAGVNIRGMDNNVLTQIGLVVLIALAAKNAILIVEFARQGEELHGYSPVEAAVHAAEQRLRPILMTSFAFILGTLPLVIATGAGAELRQALGTAVFFGMAGVTGFGLLFTPTFYVVCRALGDRLADMRRRHSTDGEDGAFVPHPAE</sequence>
<evidence type="ECO:0000313" key="12">
    <source>
        <dbReference type="Proteomes" id="UP001218362"/>
    </source>
</evidence>
<dbReference type="Gene3D" id="3.30.2090.10">
    <property type="entry name" value="Multidrug efflux transporter AcrB TolC docking domain, DN and DC subdomains"/>
    <property type="match status" value="2"/>
</dbReference>
<feature type="transmembrane region" description="Helical" evidence="9">
    <location>
        <begin position="12"/>
        <end position="32"/>
    </location>
</feature>
<dbReference type="PROSITE" id="PS50156">
    <property type="entry name" value="SSD"/>
    <property type="match status" value="1"/>
</dbReference>
<dbReference type="PANTHER" id="PTHR32063:SF11">
    <property type="entry name" value="CATION OR DRUG EFFLUX SYSTEM PROTEIN"/>
    <property type="match status" value="1"/>
</dbReference>
<keyword evidence="8 9" id="KW-0472">Membrane</keyword>
<feature type="transmembrane region" description="Helical" evidence="9">
    <location>
        <begin position="933"/>
        <end position="954"/>
    </location>
</feature>
<feature type="transmembrane region" description="Helical" evidence="9">
    <location>
        <begin position="1012"/>
        <end position="1037"/>
    </location>
</feature>
<evidence type="ECO:0000259" key="10">
    <source>
        <dbReference type="PROSITE" id="PS50156"/>
    </source>
</evidence>
<evidence type="ECO:0000313" key="11">
    <source>
        <dbReference type="EMBL" id="WEK46570.1"/>
    </source>
</evidence>
<evidence type="ECO:0000256" key="3">
    <source>
        <dbReference type="ARBA" id="ARBA00022448"/>
    </source>
</evidence>
<dbReference type="InterPro" id="IPR000731">
    <property type="entry name" value="SSD"/>
</dbReference>
<dbReference type="NCBIfam" id="NF000282">
    <property type="entry name" value="RND_permease_1"/>
    <property type="match status" value="1"/>
</dbReference>
<feature type="transmembrane region" description="Helical" evidence="9">
    <location>
        <begin position="396"/>
        <end position="418"/>
    </location>
</feature>
<dbReference type="GO" id="GO:0015562">
    <property type="term" value="F:efflux transmembrane transporter activity"/>
    <property type="evidence" value="ECO:0007669"/>
    <property type="project" value="InterPro"/>
</dbReference>
<dbReference type="InterPro" id="IPR001036">
    <property type="entry name" value="Acrflvin-R"/>
</dbReference>
<dbReference type="NCBIfam" id="TIGR00915">
    <property type="entry name" value="2A0602"/>
    <property type="match status" value="1"/>
</dbReference>
<dbReference type="FunFam" id="1.20.1640.10:FF:000001">
    <property type="entry name" value="Efflux pump membrane transporter"/>
    <property type="match status" value="1"/>
</dbReference>
<proteinExistence type="inferred from homology"/>
<feature type="transmembrane region" description="Helical" evidence="9">
    <location>
        <begin position="547"/>
        <end position="564"/>
    </location>
</feature>
<name>A0AAJ6BPN1_9SPHN</name>
<comment type="similarity">
    <text evidence="2 9">Belongs to the resistance-nodulation-cell division (RND) (TC 2.A.6) family.</text>
</comment>
<evidence type="ECO:0000256" key="7">
    <source>
        <dbReference type="ARBA" id="ARBA00022989"/>
    </source>
</evidence>
<dbReference type="GO" id="GO:0005886">
    <property type="term" value="C:plasma membrane"/>
    <property type="evidence" value="ECO:0007669"/>
    <property type="project" value="UniProtKB-SubCell"/>
</dbReference>
<protein>
    <recommendedName>
        <fullName evidence="9">Efflux pump membrane transporter</fullName>
    </recommendedName>
</protein>
<feature type="transmembrane region" description="Helical" evidence="9">
    <location>
        <begin position="980"/>
        <end position="1000"/>
    </location>
</feature>
<feature type="transmembrane region" description="Helical" evidence="9">
    <location>
        <begin position="900"/>
        <end position="921"/>
    </location>
</feature>
<evidence type="ECO:0000256" key="1">
    <source>
        <dbReference type="ARBA" id="ARBA00004429"/>
    </source>
</evidence>
<keyword evidence="4" id="KW-1003">Cell membrane</keyword>
<dbReference type="Pfam" id="PF00873">
    <property type="entry name" value="ACR_tran"/>
    <property type="match status" value="1"/>
</dbReference>
<dbReference type="Gene3D" id="3.30.70.1320">
    <property type="entry name" value="Multidrug efflux transporter AcrB pore domain like"/>
    <property type="match status" value="1"/>
</dbReference>
<dbReference type="InterPro" id="IPR004764">
    <property type="entry name" value="MdtF-like"/>
</dbReference>
<dbReference type="EMBL" id="CP119316">
    <property type="protein sequence ID" value="WEK46570.1"/>
    <property type="molecule type" value="Genomic_DNA"/>
</dbReference>
<keyword evidence="5 9" id="KW-0997">Cell inner membrane</keyword>
<dbReference type="PANTHER" id="PTHR32063">
    <property type="match status" value="1"/>
</dbReference>